<dbReference type="KEGG" id="vra:106769918"/>
<keyword evidence="3" id="KW-1185">Reference proteome</keyword>
<dbReference type="GeneID" id="106769918"/>
<keyword evidence="2" id="KW-1133">Transmembrane helix</keyword>
<dbReference type="AlphaFoldDB" id="A0A1S3UZ70"/>
<dbReference type="OrthoDB" id="1918879at2759"/>
<reference evidence="3" key="1">
    <citation type="journal article" date="2014" name="Nat. Commun.">
        <title>Genome sequence of mungbean and insights into evolution within Vigna species.</title>
        <authorList>
            <person name="Kang Y.J."/>
            <person name="Kim S.K."/>
            <person name="Kim M.Y."/>
            <person name="Lestari P."/>
            <person name="Kim K.H."/>
            <person name="Ha B.K."/>
            <person name="Jun T.H."/>
            <person name="Hwang W.J."/>
            <person name="Lee T."/>
            <person name="Lee J."/>
            <person name="Shim S."/>
            <person name="Yoon M.Y."/>
            <person name="Jang Y.E."/>
            <person name="Han K.S."/>
            <person name="Taeprayoon P."/>
            <person name="Yoon N."/>
            <person name="Somta P."/>
            <person name="Tanya P."/>
            <person name="Kim K.S."/>
            <person name="Gwag J.G."/>
            <person name="Moon J.K."/>
            <person name="Lee Y.H."/>
            <person name="Park B.S."/>
            <person name="Bombarely A."/>
            <person name="Doyle J.J."/>
            <person name="Jackson S.A."/>
            <person name="Schafleitner R."/>
            <person name="Srinives P."/>
            <person name="Varshney R.K."/>
            <person name="Lee S.H."/>
        </authorList>
    </citation>
    <scope>NUCLEOTIDE SEQUENCE [LARGE SCALE GENOMIC DNA]</scope>
    <source>
        <strain evidence="3">cv. VC1973A</strain>
    </source>
</reference>
<evidence type="ECO:0000313" key="4">
    <source>
        <dbReference type="RefSeq" id="XP_014511209.2"/>
    </source>
</evidence>
<dbReference type="STRING" id="3916.A0A1S3UZ70"/>
<feature type="transmembrane region" description="Helical" evidence="2">
    <location>
        <begin position="7"/>
        <end position="24"/>
    </location>
</feature>
<evidence type="ECO:0000256" key="1">
    <source>
        <dbReference type="SAM" id="MobiDB-lite"/>
    </source>
</evidence>
<feature type="region of interest" description="Disordered" evidence="1">
    <location>
        <begin position="279"/>
        <end position="343"/>
    </location>
</feature>
<dbReference type="RefSeq" id="XP_014511209.2">
    <property type="nucleotide sequence ID" value="XM_014655723.2"/>
</dbReference>
<evidence type="ECO:0000313" key="3">
    <source>
        <dbReference type="Proteomes" id="UP000087766"/>
    </source>
</evidence>
<dbReference type="PANTHER" id="PTHR33623:SF5">
    <property type="entry name" value="HISTONE-LYSINE N-METHYLTRANSFERASE SETD1B-LIKE PROTEIN"/>
    <property type="match status" value="1"/>
</dbReference>
<keyword evidence="2" id="KW-0812">Transmembrane</keyword>
<organism evidence="3 4">
    <name type="scientific">Vigna radiata var. radiata</name>
    <name type="common">Mung bean</name>
    <name type="synonym">Phaseolus aureus</name>
    <dbReference type="NCBI Taxonomy" id="3916"/>
    <lineage>
        <taxon>Eukaryota</taxon>
        <taxon>Viridiplantae</taxon>
        <taxon>Streptophyta</taxon>
        <taxon>Embryophyta</taxon>
        <taxon>Tracheophyta</taxon>
        <taxon>Spermatophyta</taxon>
        <taxon>Magnoliopsida</taxon>
        <taxon>eudicotyledons</taxon>
        <taxon>Gunneridae</taxon>
        <taxon>Pentapetalae</taxon>
        <taxon>rosids</taxon>
        <taxon>fabids</taxon>
        <taxon>Fabales</taxon>
        <taxon>Fabaceae</taxon>
        <taxon>Papilionoideae</taxon>
        <taxon>50 kb inversion clade</taxon>
        <taxon>NPAAA clade</taxon>
        <taxon>indigoferoid/millettioid clade</taxon>
        <taxon>Phaseoleae</taxon>
        <taxon>Vigna</taxon>
    </lineage>
</organism>
<feature type="compositionally biased region" description="Acidic residues" evidence="1">
    <location>
        <begin position="329"/>
        <end position="343"/>
    </location>
</feature>
<evidence type="ECO:0000256" key="2">
    <source>
        <dbReference type="SAM" id="Phobius"/>
    </source>
</evidence>
<name>A0A1S3UZ70_VIGRR</name>
<proteinExistence type="predicted"/>
<reference evidence="4" key="2">
    <citation type="submission" date="2025-08" db="UniProtKB">
        <authorList>
            <consortium name="RefSeq"/>
        </authorList>
    </citation>
    <scope>IDENTIFICATION</scope>
    <source>
        <tissue evidence="4">Leaf</tissue>
    </source>
</reference>
<keyword evidence="2" id="KW-0472">Membrane</keyword>
<sequence>MQSRTVAVAYYLSLYYYLIITTPFHSLPSFFQPLHLNHQLLSLYLSLFITFCLVSTKRASQTPNLASLIMAEKHLRDLLLEDQEPFLLKHYISERRALLKTPSPNTTLTKNTSNSNFPLNKCLLSFHNATKSPLLEFAPLTKKHSPLRPSNAKTATLLLEAALRIHKHAKPKPNRALGIFGSLFKKLRTQRKRGQINDDVVDVGLVGSCEGRLSSSGLWSESESNEDKSLDLKTCSSDHSFDDSVEQEIQFLNSHDLFFCQTPFRFSLRQIPDYSPGCTPEFSSPLGSPRRHTTQDNEVSSGDGVNKFQSGEEEEDKEQFSPVSVLDPPFDDDDNDHGEDGFDLDCNYANVQRTTQNLLDRLRRFEKLAELDPVELEKRMLDQEDETFMEEDDDYDDVESERKCGEEKVVGESVVEILSHSRVDEKQEAAEDLKRLVYDLIMEEETEVSCSEGKNTVVMRRVCRRLELWKEVECNTIDMMIEEDFCREEGSWKKNGEHRGELVQQVELAIFFYLVEELSEELVCC</sequence>
<dbReference type="PANTHER" id="PTHR33623">
    <property type="entry name" value="OS04G0572500 PROTEIN"/>
    <property type="match status" value="1"/>
</dbReference>
<protein>
    <submittedName>
        <fullName evidence="4">Uncharacterized protein LOC106769918</fullName>
    </submittedName>
</protein>
<accession>A0A1S3UZ70</accession>
<dbReference type="Proteomes" id="UP000087766">
    <property type="component" value="Chromosome 8"/>
</dbReference>
<gene>
    <name evidence="4" type="primary">LOC106769918</name>
</gene>